<reference evidence="2 4" key="2">
    <citation type="submission" date="2018-06" db="EMBL/GenBank/DDBJ databases">
        <authorList>
            <consortium name="Pathogen Informatics"/>
            <person name="Doyle S."/>
        </authorList>
    </citation>
    <scope>NUCLEOTIDE SEQUENCE [LARGE SCALE GENOMIC DNA]</scope>
    <source>
        <strain evidence="2 4">NCTC13492</strain>
    </source>
</reference>
<protein>
    <submittedName>
        <fullName evidence="2">Uncharacterized protein</fullName>
    </submittedName>
</protein>
<dbReference type="Proteomes" id="UP000199426">
    <property type="component" value="Unassembled WGS sequence"/>
</dbReference>
<organism evidence="2 4">
    <name type="scientific">Chryseobacterium jejuense</name>
    <dbReference type="NCBI Taxonomy" id="445960"/>
    <lineage>
        <taxon>Bacteria</taxon>
        <taxon>Pseudomonadati</taxon>
        <taxon>Bacteroidota</taxon>
        <taxon>Flavobacteriia</taxon>
        <taxon>Flavobacteriales</taxon>
        <taxon>Weeksellaceae</taxon>
        <taxon>Chryseobacterium group</taxon>
        <taxon>Chryseobacterium</taxon>
    </lineage>
</organism>
<keyword evidence="3" id="KW-1185">Reference proteome</keyword>
<dbReference type="AlphaFoldDB" id="A0A2X2VMQ6"/>
<proteinExistence type="predicted"/>
<dbReference type="RefSeq" id="WP_089734275.1">
    <property type="nucleotide sequence ID" value="NZ_FNEG01000001.1"/>
</dbReference>
<dbReference type="EMBL" id="FNEG01000001">
    <property type="protein sequence ID" value="SDI40181.1"/>
    <property type="molecule type" value="Genomic_DNA"/>
</dbReference>
<dbReference type="OrthoDB" id="1274905at2"/>
<evidence type="ECO:0000313" key="4">
    <source>
        <dbReference type="Proteomes" id="UP000251670"/>
    </source>
</evidence>
<evidence type="ECO:0000313" key="1">
    <source>
        <dbReference type="EMBL" id="SDI40181.1"/>
    </source>
</evidence>
<gene>
    <name evidence="2" type="ORF">NCTC13492_00641</name>
    <name evidence="1" type="ORF">SAMN05421542_1103</name>
</gene>
<dbReference type="EMBL" id="UAWB01000002">
    <property type="protein sequence ID" value="SQB26961.1"/>
    <property type="molecule type" value="Genomic_DNA"/>
</dbReference>
<accession>A0A2X2VMQ6</accession>
<sequence length="70" mass="8001">MNHEEALILKRNKIAEGNGSVKENKVYIIPEISEEADVFLQLVLRNKVKYTDDLCKGYSSNGKFSVWLDV</sequence>
<dbReference type="Proteomes" id="UP000251670">
    <property type="component" value="Unassembled WGS sequence"/>
</dbReference>
<evidence type="ECO:0000313" key="2">
    <source>
        <dbReference type="EMBL" id="SQB26961.1"/>
    </source>
</evidence>
<evidence type="ECO:0000313" key="3">
    <source>
        <dbReference type="Proteomes" id="UP000199426"/>
    </source>
</evidence>
<name>A0A2X2VMQ6_CHRJE</name>
<reference evidence="1 3" key="1">
    <citation type="submission" date="2016-10" db="EMBL/GenBank/DDBJ databases">
        <authorList>
            <person name="Varghese N."/>
            <person name="Submissions S."/>
        </authorList>
    </citation>
    <scope>NUCLEOTIDE SEQUENCE [LARGE SCALE GENOMIC DNA]</scope>
    <source>
        <strain evidence="1 3">DSM 19299</strain>
    </source>
</reference>